<protein>
    <submittedName>
        <fullName evidence="1">Uncharacterized protein</fullName>
    </submittedName>
</protein>
<accession>A0A0B1SEM7</accession>
<name>A0A0B1SEM7_OESDE</name>
<dbReference type="EMBL" id="KN571870">
    <property type="protein sequence ID" value="KHJ83763.1"/>
    <property type="molecule type" value="Genomic_DNA"/>
</dbReference>
<keyword evidence="2" id="KW-1185">Reference proteome</keyword>
<evidence type="ECO:0000313" key="2">
    <source>
        <dbReference type="Proteomes" id="UP000053660"/>
    </source>
</evidence>
<organism evidence="1 2">
    <name type="scientific">Oesophagostomum dentatum</name>
    <name type="common">Nodular worm</name>
    <dbReference type="NCBI Taxonomy" id="61180"/>
    <lineage>
        <taxon>Eukaryota</taxon>
        <taxon>Metazoa</taxon>
        <taxon>Ecdysozoa</taxon>
        <taxon>Nematoda</taxon>
        <taxon>Chromadorea</taxon>
        <taxon>Rhabditida</taxon>
        <taxon>Rhabditina</taxon>
        <taxon>Rhabditomorpha</taxon>
        <taxon>Strongyloidea</taxon>
        <taxon>Strongylidae</taxon>
        <taxon>Oesophagostomum</taxon>
    </lineage>
</organism>
<sequence length="96" mass="11992">MPHRRGHIRRLYHVWTNELLPKPSHDLCYHHDERCYMRVTRTLWTWYKFPLLCWCRPGRYGHFHRVANVPCNWRPLDHAIGHTSEYRNLYERYLTC</sequence>
<dbReference type="AlphaFoldDB" id="A0A0B1SEM7"/>
<reference evidence="1 2" key="1">
    <citation type="submission" date="2014-03" db="EMBL/GenBank/DDBJ databases">
        <title>Draft genome of the hookworm Oesophagostomum dentatum.</title>
        <authorList>
            <person name="Mitreva M."/>
        </authorList>
    </citation>
    <scope>NUCLEOTIDE SEQUENCE [LARGE SCALE GENOMIC DNA]</scope>
    <source>
        <strain evidence="1 2">OD-Hann</strain>
    </source>
</reference>
<proteinExistence type="predicted"/>
<gene>
    <name evidence="1" type="ORF">OESDEN_16533</name>
</gene>
<dbReference type="Proteomes" id="UP000053660">
    <property type="component" value="Unassembled WGS sequence"/>
</dbReference>
<evidence type="ECO:0000313" key="1">
    <source>
        <dbReference type="EMBL" id="KHJ83763.1"/>
    </source>
</evidence>